<dbReference type="Pfam" id="PF04088">
    <property type="entry name" value="Peroxin-13_N"/>
    <property type="match status" value="1"/>
</dbReference>
<feature type="region of interest" description="Disordered" evidence="16">
    <location>
        <begin position="524"/>
        <end position="597"/>
    </location>
</feature>
<dbReference type="InterPro" id="IPR001452">
    <property type="entry name" value="SH3_domain"/>
</dbReference>
<evidence type="ECO:0000256" key="8">
    <source>
        <dbReference type="ARBA" id="ARBA00023010"/>
    </source>
</evidence>
<keyword evidence="4" id="KW-0813">Transport</keyword>
<dbReference type="InterPro" id="IPR007223">
    <property type="entry name" value="Peroxin-13_N"/>
</dbReference>
<sequence length="995" mass="110348">MDSRAPQKPWERLIPGAMTAPVNFRSSDFASSLPPAPGPAPPLLTRVAPPLPPRPAAQTYRPAYSSYSAPYGSSSFYSPGYSSGYSPYGYSSGFGSGLGSGFGSGLGAYGRLPLRPEEVAPSRFVLQAEESSRGAFQSIESIVHAFASVSMMMEATFSAVYNSFRAVLDVANHFSRLRAHLTRVLSAFALVRTLRYLYRRLQRLLGRRGDCEANDLWAESASDALAGAAVGGTHEPPVKSWPIFLFFAVILGGPFLIWKLLSAATDTERTESQWASGEDDHVVARAEFDFTAASDEEISVRAGDLLHLAPKELQPRVRGWLLASVDAQTSGLVPSNYVKVLGKRRGRRHAPTEATPNTAAQTPSPPVLLTAPPPVTLIAPHSLVHLEEQLEQVYGEAPSSSSVINIQEKDENTAIHKQLVPPWIYRGGGAGHGAEDAQDGGFMTGLSLRQTGGLWAADCKMRRFSSDNNNFPCDNHALVLDLVLGSLWGVPQPIHWDNVAKLVPGFTSKECALRFEELKESGSIPPLGHECHSRTEDTSSSAGTRSTERGEEEEGREESKHTVVRKPSISGRACSVEKKEKRVTIEEDGKQQKPKDPNMVIHVCDESKSLKQDFLCPRELLLKEMRYFSEYLSEDTQRWDELDISVHCDVHIFHWLMTYVRRNSAGEGRDKPRLEPSNVISILISSEFLKMDTLVEECIQYCHKHMSAIVSTPCNMNCINANLATRISDHFSHNEADDIRDKKDKFKSKLFQKKIERLFDPLHQNKDSPGNASTLYRCGLCRKLLTRDTERKIPCVPGKINVDQRGDIIYTHSRHKSWDVHEFLSDQFEELKSWVLVYWRLWGTINHLTCSRCQQVFVCSELTQCRYHPDSVQYPGAAEKGGHGTGLYPCCGQRVLRFDPTAMPKGCRMRDHIVSLPDEEETQTRVLNDLLLHRDAVCVTAASLRKKPTTRSATLKTPQDNERSISVAVTPSSSVSLPVTPQLFLGGVGSVHEAV</sequence>
<accession>A0AAV2JLF9</accession>
<dbReference type="Pfam" id="PF14604">
    <property type="entry name" value="SH3_9"/>
    <property type="match status" value="1"/>
</dbReference>
<comment type="subcellular location">
    <subcellularLocation>
        <location evidence="1">Peroxisome membrane</location>
        <topology evidence="1">Multi-pass membrane protein</topology>
    </subcellularLocation>
</comment>
<keyword evidence="6" id="KW-0653">Protein transport</keyword>
<evidence type="ECO:0000259" key="17">
    <source>
        <dbReference type="PROSITE" id="PS50002"/>
    </source>
</evidence>
<feature type="compositionally biased region" description="Basic and acidic residues" evidence="16">
    <location>
        <begin position="575"/>
        <end position="596"/>
    </location>
</feature>
<name>A0AAV2JLF9_KNICA</name>
<dbReference type="Gene3D" id="2.30.30.40">
    <property type="entry name" value="SH3 Domains"/>
    <property type="match status" value="1"/>
</dbReference>
<dbReference type="SUPFAM" id="SSF50044">
    <property type="entry name" value="SH3-domain"/>
    <property type="match status" value="1"/>
</dbReference>
<gene>
    <name evidence="18" type="ORF">KC01_LOCUS8549</name>
</gene>
<keyword evidence="19" id="KW-1185">Reference proteome</keyword>
<dbReference type="PANTHER" id="PTHR20946">
    <property type="entry name" value="SANT AND BTB DOMAIN REGULATOR OF CLASS SWITCH RECOMBINATION"/>
    <property type="match status" value="1"/>
</dbReference>
<dbReference type="AlphaFoldDB" id="A0AAV2JLF9"/>
<keyword evidence="9" id="KW-0472">Membrane</keyword>
<comment type="function">
    <text evidence="13">Component of the PEX13-PEX14 docking complex, a translocon channel that specifically mediates the import of peroxisomal cargo proteins bound to PEX5 receptor. The PEX13-PEX14 docking complex forms a large import pore which can be opened to a diameter of about 9 nm. Mechanistically, PEX5 receptor along with cargo proteins associates with the PEX14 subunit of the PEX13-PEX14 docking complex in the cytosol, leading to the insertion of the receptor into the organelle membrane with the concomitant translocation of the cargo into the peroxisome matrix. Involved in the import of PTS1- and PTS2-type containing proteins.</text>
</comment>
<feature type="region of interest" description="Disordered" evidence="16">
    <location>
        <begin position="343"/>
        <end position="367"/>
    </location>
</feature>
<dbReference type="SMART" id="SM00326">
    <property type="entry name" value="SH3"/>
    <property type="match status" value="1"/>
</dbReference>
<dbReference type="Proteomes" id="UP001497482">
    <property type="component" value="Chromosome 13"/>
</dbReference>
<feature type="domain" description="SH3" evidence="17">
    <location>
        <begin position="279"/>
        <end position="343"/>
    </location>
</feature>
<evidence type="ECO:0000256" key="13">
    <source>
        <dbReference type="ARBA" id="ARBA00056165"/>
    </source>
</evidence>
<dbReference type="InterPro" id="IPR021777">
    <property type="entry name" value="SANBR_BTB"/>
</dbReference>
<keyword evidence="7" id="KW-1133">Transmembrane helix</keyword>
<organism evidence="18 19">
    <name type="scientific">Knipowitschia caucasica</name>
    <name type="common">Caucasian dwarf goby</name>
    <name type="synonym">Pomatoschistus caucasicus</name>
    <dbReference type="NCBI Taxonomy" id="637954"/>
    <lineage>
        <taxon>Eukaryota</taxon>
        <taxon>Metazoa</taxon>
        <taxon>Chordata</taxon>
        <taxon>Craniata</taxon>
        <taxon>Vertebrata</taxon>
        <taxon>Euteleostomi</taxon>
        <taxon>Actinopterygii</taxon>
        <taxon>Neopterygii</taxon>
        <taxon>Teleostei</taxon>
        <taxon>Neoteleostei</taxon>
        <taxon>Acanthomorphata</taxon>
        <taxon>Gobiaria</taxon>
        <taxon>Gobiiformes</taxon>
        <taxon>Gobioidei</taxon>
        <taxon>Gobiidae</taxon>
        <taxon>Gobiinae</taxon>
        <taxon>Knipowitschia</taxon>
    </lineage>
</organism>
<proteinExistence type="inferred from homology"/>
<comment type="similarity">
    <text evidence="2">Belongs to the peroxin-13 family.</text>
</comment>
<dbReference type="FunFam" id="2.30.30.40:FF:000109">
    <property type="entry name" value="Peroxisomal biogenesis factor 13"/>
    <property type="match status" value="1"/>
</dbReference>
<evidence type="ECO:0000256" key="11">
    <source>
        <dbReference type="ARBA" id="ARBA00029693"/>
    </source>
</evidence>
<dbReference type="PANTHER" id="PTHR20946:SF0">
    <property type="entry name" value="SANT AND BTB DOMAIN REGULATOR OF CLASS SWITCH RECOMBINATION"/>
    <property type="match status" value="1"/>
</dbReference>
<dbReference type="GO" id="GO:0005778">
    <property type="term" value="C:peroxisomal membrane"/>
    <property type="evidence" value="ECO:0007669"/>
    <property type="project" value="UniProtKB-SubCell"/>
</dbReference>
<keyword evidence="5" id="KW-0812">Transmembrane</keyword>
<dbReference type="EMBL" id="OZ035835">
    <property type="protein sequence ID" value="CAL1577166.1"/>
    <property type="molecule type" value="Genomic_DNA"/>
</dbReference>
<reference evidence="18 19" key="1">
    <citation type="submission" date="2024-04" db="EMBL/GenBank/DDBJ databases">
        <authorList>
            <person name="Waldvogel A.-M."/>
            <person name="Schoenle A."/>
        </authorList>
    </citation>
    <scope>NUCLEOTIDE SEQUENCE [LARGE SCALE GENOMIC DNA]</scope>
</reference>
<evidence type="ECO:0000313" key="18">
    <source>
        <dbReference type="EMBL" id="CAL1577166.1"/>
    </source>
</evidence>
<evidence type="ECO:0000256" key="5">
    <source>
        <dbReference type="ARBA" id="ARBA00022692"/>
    </source>
</evidence>
<evidence type="ECO:0000256" key="2">
    <source>
        <dbReference type="ARBA" id="ARBA00006033"/>
    </source>
</evidence>
<dbReference type="InterPro" id="IPR045902">
    <property type="entry name" value="SANBR-like"/>
</dbReference>
<evidence type="ECO:0000256" key="16">
    <source>
        <dbReference type="SAM" id="MobiDB-lite"/>
    </source>
</evidence>
<evidence type="ECO:0000256" key="7">
    <source>
        <dbReference type="ARBA" id="ARBA00022989"/>
    </source>
</evidence>
<evidence type="ECO:0000256" key="10">
    <source>
        <dbReference type="ARBA" id="ARBA00023140"/>
    </source>
</evidence>
<evidence type="ECO:0000256" key="12">
    <source>
        <dbReference type="ARBA" id="ARBA00034535"/>
    </source>
</evidence>
<evidence type="ECO:0000256" key="1">
    <source>
        <dbReference type="ARBA" id="ARBA00004585"/>
    </source>
</evidence>
<evidence type="ECO:0000256" key="9">
    <source>
        <dbReference type="ARBA" id="ARBA00023136"/>
    </source>
</evidence>
<dbReference type="CDD" id="cd14733">
    <property type="entry name" value="BACK"/>
    <property type="match status" value="1"/>
</dbReference>
<evidence type="ECO:0000256" key="14">
    <source>
        <dbReference type="ARBA" id="ARBA00063917"/>
    </source>
</evidence>
<dbReference type="PROSITE" id="PS50002">
    <property type="entry name" value="SH3"/>
    <property type="match status" value="1"/>
</dbReference>
<keyword evidence="10" id="KW-0576">Peroxisome</keyword>
<evidence type="ECO:0000256" key="15">
    <source>
        <dbReference type="PROSITE-ProRule" id="PRU00192"/>
    </source>
</evidence>
<evidence type="ECO:0000256" key="4">
    <source>
        <dbReference type="ARBA" id="ARBA00022448"/>
    </source>
</evidence>
<keyword evidence="3 15" id="KW-0728">SH3 domain</keyword>
<evidence type="ECO:0000313" key="19">
    <source>
        <dbReference type="Proteomes" id="UP001497482"/>
    </source>
</evidence>
<protein>
    <recommendedName>
        <fullName evidence="12">Peroxisomal membrane protein PEX13</fullName>
    </recommendedName>
    <alternativeName>
        <fullName evidence="11">Peroxin-13</fullName>
    </alternativeName>
</protein>
<feature type="region of interest" description="Disordered" evidence="16">
    <location>
        <begin position="28"/>
        <end position="52"/>
    </location>
</feature>
<dbReference type="InterPro" id="IPR036028">
    <property type="entry name" value="SH3-like_dom_sf"/>
</dbReference>
<comment type="subunit">
    <text evidence="14">Interacts (via SH3 domain) with PEX14 (via SH3-binding motif); forming the PEX13-PEX14 docking complex. Interacts with PEX19.</text>
</comment>
<evidence type="ECO:0000256" key="3">
    <source>
        <dbReference type="ARBA" id="ARBA00022443"/>
    </source>
</evidence>
<evidence type="ECO:0000256" key="6">
    <source>
        <dbReference type="ARBA" id="ARBA00022927"/>
    </source>
</evidence>
<dbReference type="GO" id="GO:0016560">
    <property type="term" value="P:protein import into peroxisome matrix, docking"/>
    <property type="evidence" value="ECO:0007669"/>
    <property type="project" value="InterPro"/>
</dbReference>
<dbReference type="CDD" id="cd11864">
    <property type="entry name" value="SH3_PEX13_eumet"/>
    <property type="match status" value="1"/>
</dbReference>
<dbReference type="Pfam" id="PF11822">
    <property type="entry name" value="BTB_SANBR"/>
    <property type="match status" value="1"/>
</dbReference>
<keyword evidence="8" id="KW-0811">Translocation</keyword>